<name>A0A369LTQ7_9ACTN</name>
<reference evidence="1 2" key="1">
    <citation type="journal article" date="2018" name="Elife">
        <title>Discovery and characterization of a prevalent human gut bacterial enzyme sufficient for the inactivation of a family of plant toxins.</title>
        <authorList>
            <person name="Koppel N."/>
            <person name="Bisanz J.E."/>
            <person name="Pandelia M.E."/>
            <person name="Turnbaugh P.J."/>
            <person name="Balskus E.P."/>
        </authorList>
    </citation>
    <scope>NUCLEOTIDE SEQUENCE [LARGE SCALE GENOMIC DNA]</scope>
    <source>
        <strain evidence="1 2">3C</strain>
    </source>
</reference>
<gene>
    <name evidence="1" type="ORF">C1877_13575</name>
</gene>
<accession>A0A369LTQ7</accession>
<dbReference type="EMBL" id="PPTS01000009">
    <property type="protein sequence ID" value="RDB62532.1"/>
    <property type="molecule type" value="Genomic_DNA"/>
</dbReference>
<evidence type="ECO:0000313" key="1">
    <source>
        <dbReference type="EMBL" id="RDB62532.1"/>
    </source>
</evidence>
<organism evidence="1 2">
    <name type="scientific">Gordonibacter pamelaeae</name>
    <dbReference type="NCBI Taxonomy" id="471189"/>
    <lineage>
        <taxon>Bacteria</taxon>
        <taxon>Bacillati</taxon>
        <taxon>Actinomycetota</taxon>
        <taxon>Coriobacteriia</taxon>
        <taxon>Eggerthellales</taxon>
        <taxon>Eggerthellaceae</taxon>
        <taxon>Gordonibacter</taxon>
    </lineage>
</organism>
<dbReference type="AlphaFoldDB" id="A0A369LTQ7"/>
<keyword evidence="2" id="KW-1185">Reference proteome</keyword>
<proteinExistence type="predicted"/>
<dbReference type="OrthoDB" id="2062742at2"/>
<dbReference type="Proteomes" id="UP000254000">
    <property type="component" value="Unassembled WGS sequence"/>
</dbReference>
<comment type="caution">
    <text evidence="1">The sequence shown here is derived from an EMBL/GenBank/DDBJ whole genome shotgun (WGS) entry which is preliminary data.</text>
</comment>
<evidence type="ECO:0000313" key="2">
    <source>
        <dbReference type="Proteomes" id="UP000254000"/>
    </source>
</evidence>
<sequence length="729" mass="81604">MPTVRQNISYAYTGFMRAHRPAVRHLAKSILAILAVALLLETFLFNLNFFTSAGYNSISLNDKLNLQETTDEQYKLTAVNHTLEFSNLNTEVHNIWLNFDYRQPAQELTVKIQFTDDAHHTYFDSTEYTVGVPDVAVSTLSDQSEYINLNTTGLVDNLRIEVTGENVSYPIKLSDIVLNAHHPFDFNAGRFLATAGILLLAFAFRPRSAIYRIHIVDEPRKSKAAIIATVVIEVWLMATFLFMGSNLVGVATQGYNSGSWDGHSIVNTFEVGGDNAQQYAELAKAMAHGQLYLEEEPPQWLQDMADPYDKGARDEAQKETGEPYLFDVAYHDGHYYVYFGVVPVVLFYLPFYLLTGANFPTAIGVLIACVAFVLGCSALLDRFARYHFKRVSLGLYLLLQIPLVTCCGILYLLKFPTFYSLPIMLGLAFSVWGLYFWMRGRASAARSAGPEKWYLAGSLCMALVVGCRPQLVVLSLLAFPLFWRAYITERRLFSPRGAREFACLVAPYAVVAAGLMGYNYARFGSLTDFGANYNLTVNDMTKRGWNLGRLAPALFAYFLQPPCVTGVFPYVQPAPFDTTYMGQTIKEVTFGGILACLPVLWVLPFAKRILTLRMRQRSTRTIMGVIVVLLASGVIVALLDAQMAGILQRYFADFSFMFLAAVVLLAFIVNENLPPGSMAQNLLMKVLLVLVAVSVLYSVLVCFVPETGWYSDVYPWAYQDVIETAQFWT</sequence>
<protein>
    <submittedName>
        <fullName evidence="1">Cytochrome C oxidase Cbb3</fullName>
    </submittedName>
</protein>